<proteinExistence type="predicted"/>
<keyword evidence="2" id="KW-1185">Reference proteome</keyword>
<dbReference type="Proteomes" id="UP000831701">
    <property type="component" value="Chromosome 17"/>
</dbReference>
<organism evidence="1 2">
    <name type="scientific">Scortum barcoo</name>
    <name type="common">barcoo grunter</name>
    <dbReference type="NCBI Taxonomy" id="214431"/>
    <lineage>
        <taxon>Eukaryota</taxon>
        <taxon>Metazoa</taxon>
        <taxon>Chordata</taxon>
        <taxon>Craniata</taxon>
        <taxon>Vertebrata</taxon>
        <taxon>Euteleostomi</taxon>
        <taxon>Actinopterygii</taxon>
        <taxon>Neopterygii</taxon>
        <taxon>Teleostei</taxon>
        <taxon>Neoteleostei</taxon>
        <taxon>Acanthomorphata</taxon>
        <taxon>Eupercaria</taxon>
        <taxon>Centrarchiformes</taxon>
        <taxon>Terapontoidei</taxon>
        <taxon>Terapontidae</taxon>
        <taxon>Scortum</taxon>
    </lineage>
</organism>
<protein>
    <submittedName>
        <fullName evidence="1">Uncharacterized protein</fullName>
    </submittedName>
</protein>
<comment type="caution">
    <text evidence="1">The sequence shown here is derived from an EMBL/GenBank/DDBJ whole genome shotgun (WGS) entry which is preliminary data.</text>
</comment>
<reference evidence="1" key="1">
    <citation type="submission" date="2022-04" db="EMBL/GenBank/DDBJ databases">
        <title>Jade perch genome.</title>
        <authorList>
            <person name="Chao B."/>
        </authorList>
    </citation>
    <scope>NUCLEOTIDE SEQUENCE</scope>
    <source>
        <strain evidence="1">CB-2022</strain>
    </source>
</reference>
<gene>
    <name evidence="1" type="ORF">L3Q82_014586</name>
</gene>
<dbReference type="EMBL" id="CM041547">
    <property type="protein sequence ID" value="KAI3360278.1"/>
    <property type="molecule type" value="Genomic_DNA"/>
</dbReference>
<evidence type="ECO:0000313" key="2">
    <source>
        <dbReference type="Proteomes" id="UP000831701"/>
    </source>
</evidence>
<sequence length="208" mass="23614">MQVCYEEPTVVTVTPEPCIALNRDTLPQQPIRGQTRRGHHHGSRHHPAAVSNRDPGCLERVELNTTLALKTELQSLQGAEFNSQKAIKETLQRSERTKNLINTRATEVVNVSRSQLLYTSLVSVEVREDELISQFLQERLLLVPPSRCHGNKATDGPSLLLFRTSDLLRQKPLPTEEEPIDYKPRPSACPVDSTFDLFRRQSRWEATP</sequence>
<accession>A0ACB8W0G6</accession>
<name>A0ACB8W0G6_9TELE</name>
<evidence type="ECO:0000313" key="1">
    <source>
        <dbReference type="EMBL" id="KAI3360278.1"/>
    </source>
</evidence>